<evidence type="ECO:0000259" key="1">
    <source>
        <dbReference type="Pfam" id="PF17799"/>
    </source>
</evidence>
<protein>
    <recommendedName>
        <fullName evidence="1">Rrp7 RRM-like N-terminal domain-containing protein</fullName>
    </recommendedName>
</protein>
<dbReference type="InterPro" id="IPR040446">
    <property type="entry name" value="RRP7"/>
</dbReference>
<dbReference type="Pfam" id="PF17799">
    <property type="entry name" value="RRM_Rrp7"/>
    <property type="match status" value="1"/>
</dbReference>
<dbReference type="Gene3D" id="3.30.70.330">
    <property type="match status" value="1"/>
</dbReference>
<feature type="domain" description="Rrp7 RRM-like N-terminal" evidence="1">
    <location>
        <begin position="20"/>
        <end position="75"/>
    </location>
</feature>
<dbReference type="Proteomes" id="UP001153148">
    <property type="component" value="Unassembled WGS sequence"/>
</dbReference>
<dbReference type="EMBL" id="CAJPIN010002646">
    <property type="protein sequence ID" value="CAG2055572.1"/>
    <property type="molecule type" value="Genomic_DNA"/>
</dbReference>
<dbReference type="SUPFAM" id="SSF54928">
    <property type="entry name" value="RNA-binding domain, RBD"/>
    <property type="match status" value="1"/>
</dbReference>
<gene>
    <name evidence="2" type="ORF">TPAB3V08_LOCUS2575</name>
</gene>
<comment type="caution">
    <text evidence="2">The sequence shown here is derived from an EMBL/GenBank/DDBJ whole genome shotgun (WGS) entry which is preliminary data.</text>
</comment>
<organism evidence="2 3">
    <name type="scientific">Timema podura</name>
    <name type="common">Walking stick</name>
    <dbReference type="NCBI Taxonomy" id="61482"/>
    <lineage>
        <taxon>Eukaryota</taxon>
        <taxon>Metazoa</taxon>
        <taxon>Ecdysozoa</taxon>
        <taxon>Arthropoda</taxon>
        <taxon>Hexapoda</taxon>
        <taxon>Insecta</taxon>
        <taxon>Pterygota</taxon>
        <taxon>Neoptera</taxon>
        <taxon>Polyneoptera</taxon>
        <taxon>Phasmatodea</taxon>
        <taxon>Timematodea</taxon>
        <taxon>Timematoidea</taxon>
        <taxon>Timematidae</taxon>
        <taxon>Timema</taxon>
    </lineage>
</organism>
<keyword evidence="3" id="KW-1185">Reference proteome</keyword>
<dbReference type="InterPro" id="IPR040447">
    <property type="entry name" value="RRM_Rrp7"/>
</dbReference>
<dbReference type="PANTHER" id="PTHR13191:SF0">
    <property type="entry name" value="RIBOSOMAL RNA-PROCESSING PROTEIN 7 HOMOLOG A-RELATED"/>
    <property type="match status" value="1"/>
</dbReference>
<dbReference type="InterPro" id="IPR035979">
    <property type="entry name" value="RBD_domain_sf"/>
</dbReference>
<accession>A0ABN7NPU9</accession>
<sequence>MMNQIPKHGKSERRKLNEAVPIKYNADTSAIHWLFIKEHSVQDKTAEKPAHRTLFIINVPPYCSEECLRHMLSPCGNVTAVEFHQTPTSRVSLPEHSAFFPTQLPIR</sequence>
<proteinExistence type="predicted"/>
<feature type="non-terminal residue" evidence="2">
    <location>
        <position position="107"/>
    </location>
</feature>
<dbReference type="PANTHER" id="PTHR13191">
    <property type="entry name" value="RIBOSOMAL RNA PROCESSING PROTEIN 7-RELATED"/>
    <property type="match status" value="1"/>
</dbReference>
<reference evidence="2" key="1">
    <citation type="submission" date="2021-03" db="EMBL/GenBank/DDBJ databases">
        <authorList>
            <person name="Tran Van P."/>
        </authorList>
    </citation>
    <scope>NUCLEOTIDE SEQUENCE</scope>
</reference>
<evidence type="ECO:0000313" key="3">
    <source>
        <dbReference type="Proteomes" id="UP001153148"/>
    </source>
</evidence>
<name>A0ABN7NPU9_TIMPD</name>
<dbReference type="InterPro" id="IPR012677">
    <property type="entry name" value="Nucleotide-bd_a/b_plait_sf"/>
</dbReference>
<evidence type="ECO:0000313" key="2">
    <source>
        <dbReference type="EMBL" id="CAG2055572.1"/>
    </source>
</evidence>